<protein>
    <submittedName>
        <fullName evidence="2">Uncharacterized protein</fullName>
    </submittedName>
</protein>
<evidence type="ECO:0000256" key="1">
    <source>
        <dbReference type="SAM" id="MobiDB-lite"/>
    </source>
</evidence>
<gene>
    <name evidence="2" type="ORF">K402DRAFT_429206</name>
</gene>
<dbReference type="Proteomes" id="UP000800041">
    <property type="component" value="Unassembled WGS sequence"/>
</dbReference>
<organism evidence="2 3">
    <name type="scientific">Aulographum hederae CBS 113979</name>
    <dbReference type="NCBI Taxonomy" id="1176131"/>
    <lineage>
        <taxon>Eukaryota</taxon>
        <taxon>Fungi</taxon>
        <taxon>Dikarya</taxon>
        <taxon>Ascomycota</taxon>
        <taxon>Pezizomycotina</taxon>
        <taxon>Dothideomycetes</taxon>
        <taxon>Pleosporomycetidae</taxon>
        <taxon>Aulographales</taxon>
        <taxon>Aulographaceae</taxon>
    </lineage>
</organism>
<keyword evidence="3" id="KW-1185">Reference proteome</keyword>
<evidence type="ECO:0000313" key="3">
    <source>
        <dbReference type="Proteomes" id="UP000800041"/>
    </source>
</evidence>
<dbReference type="AlphaFoldDB" id="A0A6G1H3I6"/>
<evidence type="ECO:0000313" key="2">
    <source>
        <dbReference type="EMBL" id="KAF1987569.1"/>
    </source>
</evidence>
<accession>A0A6G1H3I6</accession>
<reference evidence="2" key="1">
    <citation type="journal article" date="2020" name="Stud. Mycol.">
        <title>101 Dothideomycetes genomes: a test case for predicting lifestyles and emergence of pathogens.</title>
        <authorList>
            <person name="Haridas S."/>
            <person name="Albert R."/>
            <person name="Binder M."/>
            <person name="Bloem J."/>
            <person name="Labutti K."/>
            <person name="Salamov A."/>
            <person name="Andreopoulos B."/>
            <person name="Baker S."/>
            <person name="Barry K."/>
            <person name="Bills G."/>
            <person name="Bluhm B."/>
            <person name="Cannon C."/>
            <person name="Castanera R."/>
            <person name="Culley D."/>
            <person name="Daum C."/>
            <person name="Ezra D."/>
            <person name="Gonzalez J."/>
            <person name="Henrissat B."/>
            <person name="Kuo A."/>
            <person name="Liang C."/>
            <person name="Lipzen A."/>
            <person name="Lutzoni F."/>
            <person name="Magnuson J."/>
            <person name="Mondo S."/>
            <person name="Nolan M."/>
            <person name="Ohm R."/>
            <person name="Pangilinan J."/>
            <person name="Park H.-J."/>
            <person name="Ramirez L."/>
            <person name="Alfaro M."/>
            <person name="Sun H."/>
            <person name="Tritt A."/>
            <person name="Yoshinaga Y."/>
            <person name="Zwiers L.-H."/>
            <person name="Turgeon B."/>
            <person name="Goodwin S."/>
            <person name="Spatafora J."/>
            <person name="Crous P."/>
            <person name="Grigoriev I."/>
        </authorList>
    </citation>
    <scope>NUCLEOTIDE SEQUENCE</scope>
    <source>
        <strain evidence="2">CBS 113979</strain>
    </source>
</reference>
<feature type="region of interest" description="Disordered" evidence="1">
    <location>
        <begin position="41"/>
        <end position="76"/>
    </location>
</feature>
<proteinExistence type="predicted"/>
<sequence length="337" mass="38450">HRSNLTYHNHSCHYFLGAFLTLLGTYKRYLFDSHPTPHITTMPEYAPLQQHRRERARDASSRRAAPPSRSGADPGVTVPHLNAAITQANLRTNLLRIPAEIRNRIYGIVFEGDCLNDVLPIAALCRQTCLLADLATYSRAESSTLAYELCPPVINATLYDDGFAPIQGDVRLLNTLFRRVPAKKRKEIDTIYLYFEDRAPDSLYETLRGVLEIATQIILHNFVPKLLHVVAPADAPADAHNTWLGPEDLLQWPSDPLFRDAATDCSNDHYWRVHVEFLENERDDEFLNRGAFLPYKLQAGYRIEVLGEEKKRVVEVVIGDEAERQDDPAQSYWASRW</sequence>
<feature type="non-terminal residue" evidence="2">
    <location>
        <position position="1"/>
    </location>
</feature>
<dbReference type="EMBL" id="ML977152">
    <property type="protein sequence ID" value="KAF1987569.1"/>
    <property type="molecule type" value="Genomic_DNA"/>
</dbReference>
<dbReference type="OrthoDB" id="5413827at2759"/>
<feature type="compositionally biased region" description="Low complexity" evidence="1">
    <location>
        <begin position="62"/>
        <end position="75"/>
    </location>
</feature>
<name>A0A6G1H3I6_9PEZI</name>